<keyword evidence="6" id="KW-1185">Reference proteome</keyword>
<sequence length="369" mass="40678">MKEPQPKYLRVHKEIRRQIHNQQYLPGDLLPTEAELCARYEASRPTIARALKLLTDEKLVHRKAGFGTQVLAPRKTGLLAGLLIPQLSETEIFEPICSSIAEAAGIEGMRVIRPSELNFGDDLRKHTESLTSQLISARVRGVFFAPAEHVDDPTEFNLEIIERLSGAGIQVVLLDRDIHRWPRQTPFDLIGIDNIEAGYVVATHLLDGGCRRLAFVTRGNPAMTVQLRRMGCREALIQHGRQPGELMSVEDGQGDLGKVAKELLEQGVDGVICANDATASLLLRNLLDRGAKVPKEIKVCGFDDVKYASLVSVPLTSYQQPCFDIGRTAAGAMIHRIKHPDAPVQRIALQGQLVVRESSSSEGEAQAPR</sequence>
<dbReference type="CDD" id="cd07377">
    <property type="entry name" value="WHTH_GntR"/>
    <property type="match status" value="1"/>
</dbReference>
<dbReference type="SMART" id="SM00345">
    <property type="entry name" value="HTH_GNTR"/>
    <property type="match status" value="1"/>
</dbReference>
<proteinExistence type="predicted"/>
<comment type="caution">
    <text evidence="5">The sequence shown here is derived from an EMBL/GenBank/DDBJ whole genome shotgun (WGS) entry which is preliminary data.</text>
</comment>
<dbReference type="Gene3D" id="1.10.10.10">
    <property type="entry name" value="Winged helix-like DNA-binding domain superfamily/Winged helix DNA-binding domain"/>
    <property type="match status" value="1"/>
</dbReference>
<dbReference type="InterPro" id="IPR036390">
    <property type="entry name" value="WH_DNA-bd_sf"/>
</dbReference>
<dbReference type="SUPFAM" id="SSF53822">
    <property type="entry name" value="Periplasmic binding protein-like I"/>
    <property type="match status" value="1"/>
</dbReference>
<dbReference type="InterPro" id="IPR046335">
    <property type="entry name" value="LacI/GalR-like_sensor"/>
</dbReference>
<keyword evidence="3" id="KW-0804">Transcription</keyword>
<accession>A0ABW2L6S7</accession>
<evidence type="ECO:0000313" key="6">
    <source>
        <dbReference type="Proteomes" id="UP001596472"/>
    </source>
</evidence>
<evidence type="ECO:0000256" key="2">
    <source>
        <dbReference type="ARBA" id="ARBA00023125"/>
    </source>
</evidence>
<dbReference type="Pfam" id="PF00392">
    <property type="entry name" value="GntR"/>
    <property type="match status" value="1"/>
</dbReference>
<dbReference type="InterPro" id="IPR036388">
    <property type="entry name" value="WH-like_DNA-bd_sf"/>
</dbReference>
<dbReference type="EMBL" id="JBHTBS010000006">
    <property type="protein sequence ID" value="MFC7338032.1"/>
    <property type="molecule type" value="Genomic_DNA"/>
</dbReference>
<organism evidence="5 6">
    <name type="scientific">Haloferula chungangensis</name>
    <dbReference type="NCBI Taxonomy" id="1048331"/>
    <lineage>
        <taxon>Bacteria</taxon>
        <taxon>Pseudomonadati</taxon>
        <taxon>Verrucomicrobiota</taxon>
        <taxon>Verrucomicrobiia</taxon>
        <taxon>Verrucomicrobiales</taxon>
        <taxon>Verrucomicrobiaceae</taxon>
        <taxon>Haloferula</taxon>
    </lineage>
</organism>
<evidence type="ECO:0000313" key="5">
    <source>
        <dbReference type="EMBL" id="MFC7338032.1"/>
    </source>
</evidence>
<keyword evidence="2" id="KW-0238">DNA-binding</keyword>
<dbReference type="PANTHER" id="PTHR30146:SF109">
    <property type="entry name" value="HTH-TYPE TRANSCRIPTIONAL REGULATOR GALS"/>
    <property type="match status" value="1"/>
</dbReference>
<keyword evidence="1" id="KW-0805">Transcription regulation</keyword>
<dbReference type="Pfam" id="PF13377">
    <property type="entry name" value="Peripla_BP_3"/>
    <property type="match status" value="1"/>
</dbReference>
<evidence type="ECO:0000256" key="1">
    <source>
        <dbReference type="ARBA" id="ARBA00023015"/>
    </source>
</evidence>
<feature type="domain" description="HTH gntR-type" evidence="4">
    <location>
        <begin position="5"/>
        <end position="73"/>
    </location>
</feature>
<dbReference type="SUPFAM" id="SSF46785">
    <property type="entry name" value="Winged helix' DNA-binding domain"/>
    <property type="match status" value="1"/>
</dbReference>
<evidence type="ECO:0000256" key="3">
    <source>
        <dbReference type="ARBA" id="ARBA00023163"/>
    </source>
</evidence>
<reference evidence="6" key="1">
    <citation type="journal article" date="2019" name="Int. J. Syst. Evol. Microbiol.">
        <title>The Global Catalogue of Microorganisms (GCM) 10K type strain sequencing project: providing services to taxonomists for standard genome sequencing and annotation.</title>
        <authorList>
            <consortium name="The Broad Institute Genomics Platform"/>
            <consortium name="The Broad Institute Genome Sequencing Center for Infectious Disease"/>
            <person name="Wu L."/>
            <person name="Ma J."/>
        </authorList>
    </citation>
    <scope>NUCLEOTIDE SEQUENCE [LARGE SCALE GENOMIC DNA]</scope>
    <source>
        <strain evidence="6">CGMCC 4.1467</strain>
    </source>
</reference>
<name>A0ABW2L6S7_9BACT</name>
<dbReference type="Proteomes" id="UP001596472">
    <property type="component" value="Unassembled WGS sequence"/>
</dbReference>
<dbReference type="PRINTS" id="PR00035">
    <property type="entry name" value="HTHGNTR"/>
</dbReference>
<dbReference type="Gene3D" id="3.40.50.2300">
    <property type="match status" value="2"/>
</dbReference>
<dbReference type="PROSITE" id="PS50949">
    <property type="entry name" value="HTH_GNTR"/>
    <property type="match status" value="1"/>
</dbReference>
<dbReference type="InterPro" id="IPR028082">
    <property type="entry name" value="Peripla_BP_I"/>
</dbReference>
<dbReference type="InterPro" id="IPR000524">
    <property type="entry name" value="Tscrpt_reg_HTH_GntR"/>
</dbReference>
<dbReference type="PANTHER" id="PTHR30146">
    <property type="entry name" value="LACI-RELATED TRANSCRIPTIONAL REPRESSOR"/>
    <property type="match status" value="1"/>
</dbReference>
<gene>
    <name evidence="5" type="ORF">ACFQY0_12640</name>
</gene>
<evidence type="ECO:0000259" key="4">
    <source>
        <dbReference type="PROSITE" id="PS50949"/>
    </source>
</evidence>
<dbReference type="RefSeq" id="WP_379712909.1">
    <property type="nucleotide sequence ID" value="NZ_JBHTBS010000006.1"/>
</dbReference>
<dbReference type="CDD" id="cd06267">
    <property type="entry name" value="PBP1_LacI_sugar_binding-like"/>
    <property type="match status" value="1"/>
</dbReference>
<protein>
    <submittedName>
        <fullName evidence="5">GntR family transcriptional regulator</fullName>
    </submittedName>
</protein>